<dbReference type="InterPro" id="IPR015881">
    <property type="entry name" value="ARHD_Rieske_2Fe_2S"/>
</dbReference>
<evidence type="ECO:0000256" key="4">
    <source>
        <dbReference type="ARBA" id="ARBA00023004"/>
    </source>
</evidence>
<gene>
    <name evidence="7" type="ORF">Y900_028890</name>
</gene>
<accession>A0A064CEV5</accession>
<evidence type="ECO:0000313" key="7">
    <source>
        <dbReference type="EMBL" id="KDE97277.1"/>
    </source>
</evidence>
<sequence length="428" mass="48029">MLRSEVNTLLTQTGPRTPMGELFRQYWIPALLAEELPEDDCPPVRVKLLSERLIAFRDSQGRYGLIDEFCAHRGVSLWFGRNEQSGLRCAYHGWKYDVTGACLEIPSEPAGGTFHRRVKLTSYPMVKVGDVLWTHMGDSTRRPALPEFEFALVAPDQTFISKRWQECNWLQALEGGIDSSHVSWLHSGGLMSDPLFKGSKGNDYNLNDRKPFFEVADADGGLFIGARRNAENGEFYWRITPWIMPSFTMVPPRGGHPMHGHFWIPIDDHNCWTYSFDYHPVRALTASELQAMREGHGVHSANIPGMYRPLANRDNDYLMDRTAQRRGETFSGVKGIAMQDASLQESMGPIVDRTKEQLVTTDAGIIKTRHKLRNAAIALRDHGTVPPGIEPAHQRVRSAAVVVPCESSFFDSCHEALRAAPGMPPASV</sequence>
<dbReference type="Pfam" id="PF19301">
    <property type="entry name" value="LigXa_C"/>
    <property type="match status" value="1"/>
</dbReference>
<dbReference type="CDD" id="cd03479">
    <property type="entry name" value="Rieske_RO_Alpha_PhDO_like"/>
    <property type="match status" value="1"/>
</dbReference>
<dbReference type="SUPFAM" id="SSF50022">
    <property type="entry name" value="ISP domain"/>
    <property type="match status" value="1"/>
</dbReference>
<keyword evidence="5" id="KW-0411">Iron-sulfur</keyword>
<dbReference type="InterPro" id="IPR036922">
    <property type="entry name" value="Rieske_2Fe-2S_sf"/>
</dbReference>
<reference evidence="7" key="1">
    <citation type="submission" date="2014-05" db="EMBL/GenBank/DDBJ databases">
        <title>Genome sequence of Mycobacterium aromaticivorans strain JS19b1T (= DSM 45407T).</title>
        <authorList>
            <person name="Kwak Y."/>
            <person name="Park G.-S."/>
            <person name="Li Q.X."/>
            <person name="Lee S.-E."/>
            <person name="Shin J.-H."/>
        </authorList>
    </citation>
    <scope>NUCLEOTIDE SEQUENCE [LARGE SCALE GENOMIC DNA]</scope>
    <source>
        <strain evidence="7">JS19b1</strain>
    </source>
</reference>
<organism evidence="7 8">
    <name type="scientific">Mycolicibacterium aromaticivorans JS19b1 = JCM 16368</name>
    <dbReference type="NCBI Taxonomy" id="1440774"/>
    <lineage>
        <taxon>Bacteria</taxon>
        <taxon>Bacillati</taxon>
        <taxon>Actinomycetota</taxon>
        <taxon>Actinomycetes</taxon>
        <taxon>Mycobacteriales</taxon>
        <taxon>Mycobacteriaceae</taxon>
        <taxon>Mycolicibacterium</taxon>
    </lineage>
</organism>
<protein>
    <submittedName>
        <fullName evidence="7">(2Fe-2S)-binding protein</fullName>
    </submittedName>
</protein>
<evidence type="ECO:0000256" key="5">
    <source>
        <dbReference type="ARBA" id="ARBA00023014"/>
    </source>
</evidence>
<dbReference type="PANTHER" id="PTHR21266">
    <property type="entry name" value="IRON-SULFUR DOMAIN CONTAINING PROTEIN"/>
    <property type="match status" value="1"/>
</dbReference>
<evidence type="ECO:0000256" key="1">
    <source>
        <dbReference type="ARBA" id="ARBA00022714"/>
    </source>
</evidence>
<dbReference type="GO" id="GO:0016705">
    <property type="term" value="F:oxidoreductase activity, acting on paired donors, with incorporation or reduction of molecular oxygen"/>
    <property type="evidence" value="ECO:0007669"/>
    <property type="project" value="UniProtKB-ARBA"/>
</dbReference>
<dbReference type="Proteomes" id="UP000022835">
    <property type="component" value="Unassembled WGS sequence"/>
</dbReference>
<dbReference type="GO" id="GO:0051537">
    <property type="term" value="F:2 iron, 2 sulfur cluster binding"/>
    <property type="evidence" value="ECO:0007669"/>
    <property type="project" value="UniProtKB-KW"/>
</dbReference>
<dbReference type="SUPFAM" id="SSF55961">
    <property type="entry name" value="Bet v1-like"/>
    <property type="match status" value="1"/>
</dbReference>
<dbReference type="eggNOG" id="COG4638">
    <property type="taxonomic scope" value="Bacteria"/>
</dbReference>
<dbReference type="EMBL" id="JALN02000002">
    <property type="protein sequence ID" value="KDE97277.1"/>
    <property type="molecule type" value="Genomic_DNA"/>
</dbReference>
<dbReference type="PANTHER" id="PTHR21266:SF59">
    <property type="entry name" value="BLR4922 PROTEIN"/>
    <property type="match status" value="1"/>
</dbReference>
<dbReference type="STRING" id="1440774.Y900_028890"/>
<name>A0A064CEV5_9MYCO</name>
<keyword evidence="4" id="KW-0408">Iron</keyword>
<dbReference type="InterPro" id="IPR050584">
    <property type="entry name" value="Cholesterol_7-desaturase"/>
</dbReference>
<keyword evidence="3" id="KW-0560">Oxidoreductase</keyword>
<dbReference type="GO" id="GO:0004497">
    <property type="term" value="F:monooxygenase activity"/>
    <property type="evidence" value="ECO:0007669"/>
    <property type="project" value="UniProtKB-ARBA"/>
</dbReference>
<comment type="caution">
    <text evidence="7">The sequence shown here is derived from an EMBL/GenBank/DDBJ whole genome shotgun (WGS) entry which is preliminary data.</text>
</comment>
<dbReference type="PROSITE" id="PS51296">
    <property type="entry name" value="RIESKE"/>
    <property type="match status" value="1"/>
</dbReference>
<dbReference type="Gene3D" id="3.90.380.10">
    <property type="entry name" value="Naphthalene 1,2-dioxygenase Alpha Subunit, Chain A, domain 1"/>
    <property type="match status" value="1"/>
</dbReference>
<feature type="domain" description="Rieske" evidence="6">
    <location>
        <begin position="27"/>
        <end position="134"/>
    </location>
</feature>
<keyword evidence="8" id="KW-1185">Reference proteome</keyword>
<evidence type="ECO:0000256" key="2">
    <source>
        <dbReference type="ARBA" id="ARBA00022723"/>
    </source>
</evidence>
<dbReference type="Pfam" id="PF00355">
    <property type="entry name" value="Rieske"/>
    <property type="match status" value="1"/>
</dbReference>
<dbReference type="OrthoDB" id="5243643at2"/>
<dbReference type="Gene3D" id="2.102.10.10">
    <property type="entry name" value="Rieske [2Fe-2S] iron-sulphur domain"/>
    <property type="match status" value="1"/>
</dbReference>
<proteinExistence type="predicted"/>
<dbReference type="CDD" id="cd08878">
    <property type="entry name" value="RHO_alpha_C_DMO-like"/>
    <property type="match status" value="1"/>
</dbReference>
<dbReference type="GO" id="GO:0005506">
    <property type="term" value="F:iron ion binding"/>
    <property type="evidence" value="ECO:0007669"/>
    <property type="project" value="InterPro"/>
</dbReference>
<evidence type="ECO:0000256" key="3">
    <source>
        <dbReference type="ARBA" id="ARBA00023002"/>
    </source>
</evidence>
<dbReference type="AlphaFoldDB" id="A0A064CEV5"/>
<evidence type="ECO:0000313" key="8">
    <source>
        <dbReference type="Proteomes" id="UP000022835"/>
    </source>
</evidence>
<dbReference type="PROSITE" id="PS00570">
    <property type="entry name" value="RING_HYDROXYL_ALPHA"/>
    <property type="match status" value="1"/>
</dbReference>
<keyword evidence="2" id="KW-0479">Metal-binding</keyword>
<evidence type="ECO:0000259" key="6">
    <source>
        <dbReference type="PROSITE" id="PS51296"/>
    </source>
</evidence>
<dbReference type="InterPro" id="IPR045623">
    <property type="entry name" value="LigXa_C"/>
</dbReference>
<dbReference type="InterPro" id="IPR017941">
    <property type="entry name" value="Rieske_2Fe-2S"/>
</dbReference>
<keyword evidence="1" id="KW-0001">2Fe-2S</keyword>